<dbReference type="AlphaFoldDB" id="A0A0C9UK16"/>
<sequence>MGDAKTREQDEDEDEDKDEEGEDEDEDEDEDDYGLFEGEEDTIPGDDSSKRVD</sequence>
<evidence type="ECO:0000313" key="2">
    <source>
        <dbReference type="EMBL" id="KIJ25605.1"/>
    </source>
</evidence>
<dbReference type="HOGENOM" id="CLU_3070208_0_0_1"/>
<protein>
    <submittedName>
        <fullName evidence="2">Uncharacterized protein</fullName>
    </submittedName>
</protein>
<accession>A0A0C9UK16</accession>
<evidence type="ECO:0000313" key="3">
    <source>
        <dbReference type="Proteomes" id="UP000054279"/>
    </source>
</evidence>
<name>A0A0C9UK16_SPHS4</name>
<feature type="compositionally biased region" description="Acidic residues" evidence="1">
    <location>
        <begin position="9"/>
        <end position="44"/>
    </location>
</feature>
<proteinExistence type="predicted"/>
<dbReference type="EMBL" id="KN837406">
    <property type="protein sequence ID" value="KIJ25605.1"/>
    <property type="molecule type" value="Genomic_DNA"/>
</dbReference>
<dbReference type="Proteomes" id="UP000054279">
    <property type="component" value="Unassembled WGS sequence"/>
</dbReference>
<organism evidence="2 3">
    <name type="scientific">Sphaerobolus stellatus (strain SS14)</name>
    <dbReference type="NCBI Taxonomy" id="990650"/>
    <lineage>
        <taxon>Eukaryota</taxon>
        <taxon>Fungi</taxon>
        <taxon>Dikarya</taxon>
        <taxon>Basidiomycota</taxon>
        <taxon>Agaricomycotina</taxon>
        <taxon>Agaricomycetes</taxon>
        <taxon>Phallomycetidae</taxon>
        <taxon>Geastrales</taxon>
        <taxon>Sphaerobolaceae</taxon>
        <taxon>Sphaerobolus</taxon>
    </lineage>
</organism>
<evidence type="ECO:0000256" key="1">
    <source>
        <dbReference type="SAM" id="MobiDB-lite"/>
    </source>
</evidence>
<keyword evidence="3" id="KW-1185">Reference proteome</keyword>
<feature type="region of interest" description="Disordered" evidence="1">
    <location>
        <begin position="1"/>
        <end position="53"/>
    </location>
</feature>
<gene>
    <name evidence="2" type="ORF">M422DRAFT_273417</name>
</gene>
<reference evidence="2 3" key="1">
    <citation type="submission" date="2014-06" db="EMBL/GenBank/DDBJ databases">
        <title>Evolutionary Origins and Diversification of the Mycorrhizal Mutualists.</title>
        <authorList>
            <consortium name="DOE Joint Genome Institute"/>
            <consortium name="Mycorrhizal Genomics Consortium"/>
            <person name="Kohler A."/>
            <person name="Kuo A."/>
            <person name="Nagy L.G."/>
            <person name="Floudas D."/>
            <person name="Copeland A."/>
            <person name="Barry K.W."/>
            <person name="Cichocki N."/>
            <person name="Veneault-Fourrey C."/>
            <person name="LaButti K."/>
            <person name="Lindquist E.A."/>
            <person name="Lipzen A."/>
            <person name="Lundell T."/>
            <person name="Morin E."/>
            <person name="Murat C."/>
            <person name="Riley R."/>
            <person name="Ohm R."/>
            <person name="Sun H."/>
            <person name="Tunlid A."/>
            <person name="Henrissat B."/>
            <person name="Grigoriev I.V."/>
            <person name="Hibbett D.S."/>
            <person name="Martin F."/>
        </authorList>
    </citation>
    <scope>NUCLEOTIDE SEQUENCE [LARGE SCALE GENOMIC DNA]</scope>
    <source>
        <strain evidence="2 3">SS14</strain>
    </source>
</reference>